<gene>
    <name evidence="3" type="ORF">DU484_01890</name>
    <name evidence="2" type="ORF">DU500_02300</name>
</gene>
<reference evidence="3 4" key="1">
    <citation type="submission" date="2018-07" db="EMBL/GenBank/DDBJ databases">
        <title>Genome sequences of Haloplanus sp. CBA1112.</title>
        <authorList>
            <person name="Kim Y.B."/>
            <person name="Roh S.W."/>
        </authorList>
    </citation>
    <scope>NUCLEOTIDE SEQUENCE [LARGE SCALE GENOMIC DNA]</scope>
    <source>
        <strain evidence="3 4">CBA1112</strain>
    </source>
</reference>
<dbReference type="GeneID" id="37285690"/>
<evidence type="ECO:0000313" key="2">
    <source>
        <dbReference type="EMBL" id="AXG05353.1"/>
    </source>
</evidence>
<dbReference type="EMBL" id="CP031150">
    <property type="protein sequence ID" value="AXG05353.1"/>
    <property type="molecule type" value="Genomic_DNA"/>
</dbReference>
<keyword evidence="1" id="KW-1133">Transmembrane helix</keyword>
<keyword evidence="1" id="KW-0812">Transmembrane</keyword>
<evidence type="ECO:0000313" key="4">
    <source>
        <dbReference type="Proteomes" id="UP000252985"/>
    </source>
</evidence>
<evidence type="ECO:0000313" key="3">
    <source>
        <dbReference type="EMBL" id="AXG08709.1"/>
    </source>
</evidence>
<dbReference type="KEGG" id="haj:DU500_02300"/>
<sequence length="82" mass="8140">MKSSSASRVSILTVAGLLALGVAALTSVSLPGGSLFRELTLLDLLSGASPVDLPSLAYGGGLLLIGFGAVVIGLVLLVARVY</sequence>
<organism evidence="2 5">
    <name type="scientific">Haloplanus rubicundus</name>
    <dbReference type="NCBI Taxonomy" id="1547898"/>
    <lineage>
        <taxon>Archaea</taxon>
        <taxon>Methanobacteriati</taxon>
        <taxon>Methanobacteriota</taxon>
        <taxon>Stenosarchaea group</taxon>
        <taxon>Halobacteria</taxon>
        <taxon>Halobacteriales</taxon>
        <taxon>Haloferacaceae</taxon>
        <taxon>Haloplanus</taxon>
    </lineage>
</organism>
<feature type="transmembrane region" description="Helical" evidence="1">
    <location>
        <begin position="56"/>
        <end position="79"/>
    </location>
</feature>
<dbReference type="EMBL" id="CP031148">
    <property type="protein sequence ID" value="AXG08709.1"/>
    <property type="molecule type" value="Genomic_DNA"/>
</dbReference>
<accession>A0A345E937</accession>
<dbReference type="KEGG" id="haq:DU484_01890"/>
<keyword evidence="1" id="KW-0472">Membrane</keyword>
<keyword evidence="5" id="KW-1185">Reference proteome</keyword>
<proteinExistence type="predicted"/>
<accession>A0A345DZI1</accession>
<dbReference type="RefSeq" id="WP_114584503.1">
    <property type="nucleotide sequence ID" value="NZ_CP031148.1"/>
</dbReference>
<evidence type="ECO:0000256" key="1">
    <source>
        <dbReference type="SAM" id="Phobius"/>
    </source>
</evidence>
<evidence type="ECO:0000313" key="5">
    <source>
        <dbReference type="Proteomes" id="UP000253273"/>
    </source>
</evidence>
<protein>
    <submittedName>
        <fullName evidence="2">Uncharacterized protein</fullName>
    </submittedName>
</protein>
<name>A0A345DZI1_9EURY</name>
<reference evidence="2 5" key="2">
    <citation type="submission" date="2018-07" db="EMBL/GenBank/DDBJ databases">
        <title>Genome sequences of Haloplanus sp. CBA1113.</title>
        <authorList>
            <person name="Kim Y.B."/>
            <person name="Roh S.W."/>
        </authorList>
    </citation>
    <scope>NUCLEOTIDE SEQUENCE [LARGE SCALE GENOMIC DNA]</scope>
    <source>
        <strain evidence="2 5">CBA1113</strain>
    </source>
</reference>
<dbReference type="Proteomes" id="UP000252985">
    <property type="component" value="Chromosome"/>
</dbReference>
<dbReference type="AlphaFoldDB" id="A0A345DZI1"/>
<dbReference type="Proteomes" id="UP000253273">
    <property type="component" value="Chromosome"/>
</dbReference>